<dbReference type="OrthoDB" id="9804333at2"/>
<dbReference type="PANTHER" id="PTHR42924:SF3">
    <property type="entry name" value="POLYMERASE_HISTIDINOL PHOSPHATASE N-TERMINAL DOMAIN-CONTAINING PROTEIN"/>
    <property type="match status" value="1"/>
</dbReference>
<protein>
    <submittedName>
        <fullName evidence="2">Metal-dependent phosphoesterases PHP family</fullName>
    </submittedName>
</protein>
<dbReference type="GO" id="GO:0004534">
    <property type="term" value="F:5'-3' RNA exonuclease activity"/>
    <property type="evidence" value="ECO:0007669"/>
    <property type="project" value="TreeGrafter"/>
</dbReference>
<dbReference type="InterPro" id="IPR016195">
    <property type="entry name" value="Pol/histidinol_Pase-like"/>
</dbReference>
<dbReference type="PANTHER" id="PTHR42924">
    <property type="entry name" value="EXONUCLEASE"/>
    <property type="match status" value="1"/>
</dbReference>
<dbReference type="InterPro" id="IPR004013">
    <property type="entry name" value="PHP_dom"/>
</dbReference>
<evidence type="ECO:0000313" key="2">
    <source>
        <dbReference type="EMBL" id="EGK72994.1"/>
    </source>
</evidence>
<comment type="caution">
    <text evidence="2">The sequence shown here is derived from an EMBL/GenBank/DDBJ whole genome shotgun (WGS) entry which is preliminary data.</text>
</comment>
<dbReference type="Gene3D" id="1.10.150.650">
    <property type="match status" value="1"/>
</dbReference>
<evidence type="ECO:0000313" key="3">
    <source>
        <dbReference type="Proteomes" id="UP000005019"/>
    </source>
</evidence>
<evidence type="ECO:0000259" key="1">
    <source>
        <dbReference type="SMART" id="SM00481"/>
    </source>
</evidence>
<dbReference type="STRING" id="1000565.METUNv1_00829"/>
<dbReference type="Gene3D" id="3.20.20.140">
    <property type="entry name" value="Metal-dependent hydrolases"/>
    <property type="match status" value="1"/>
</dbReference>
<dbReference type="eggNOG" id="COG0613">
    <property type="taxonomic scope" value="Bacteria"/>
</dbReference>
<dbReference type="SUPFAM" id="SSF89550">
    <property type="entry name" value="PHP domain-like"/>
    <property type="match status" value="1"/>
</dbReference>
<keyword evidence="3" id="KW-1185">Reference proteome</keyword>
<gene>
    <name evidence="2" type="ORF">METUNv1_00829</name>
</gene>
<dbReference type="NCBIfam" id="NF041577">
    <property type="entry name" value="nside_bi_sphtase"/>
    <property type="match status" value="1"/>
</dbReference>
<dbReference type="CDD" id="cd07438">
    <property type="entry name" value="PHP_HisPPase_AMP"/>
    <property type="match status" value="1"/>
</dbReference>
<name>F5R927_METUF</name>
<dbReference type="InterPro" id="IPR049742">
    <property type="entry name" value="35NBP"/>
</dbReference>
<organism evidence="2 3">
    <name type="scientific">Methyloversatilis universalis (strain ATCC BAA-1314 / DSM 25237 / JCM 13912 / CCUG 52030 / FAM5)</name>
    <dbReference type="NCBI Taxonomy" id="1000565"/>
    <lineage>
        <taxon>Bacteria</taxon>
        <taxon>Pseudomonadati</taxon>
        <taxon>Pseudomonadota</taxon>
        <taxon>Betaproteobacteria</taxon>
        <taxon>Nitrosomonadales</taxon>
        <taxon>Sterolibacteriaceae</taxon>
        <taxon>Methyloversatilis</taxon>
    </lineage>
</organism>
<dbReference type="RefSeq" id="WP_008059102.1">
    <property type="nucleotide sequence ID" value="NZ_AFHG01000030.1"/>
</dbReference>
<dbReference type="EMBL" id="AFHG01000030">
    <property type="protein sequence ID" value="EGK72994.1"/>
    <property type="molecule type" value="Genomic_DNA"/>
</dbReference>
<feature type="domain" description="Polymerase/histidinol phosphatase N-terminal" evidence="1">
    <location>
        <begin position="3"/>
        <end position="68"/>
    </location>
</feature>
<reference evidence="2 3" key="1">
    <citation type="journal article" date="2011" name="J. Bacteriol.">
        <title>Genome sequence of Methyloversatilis universalis FAM5T, a methylotrophic representative of the order Rhodocyclales.</title>
        <authorList>
            <person name="Kittichotirat W."/>
            <person name="Good N.M."/>
            <person name="Hall R."/>
            <person name="Bringel F."/>
            <person name="Lajus A."/>
            <person name="Medigue C."/>
            <person name="Smalley N.E."/>
            <person name="Beck D."/>
            <person name="Bumgarner R."/>
            <person name="Vuilleumier S."/>
            <person name="Kalyuzhnaya M.G."/>
        </authorList>
    </citation>
    <scope>NUCLEOTIDE SEQUENCE [LARGE SCALE GENOMIC DNA]</scope>
    <source>
        <strain evidence="3">ATCC BAA-1314 / JCM 13912 / FAM5</strain>
    </source>
</reference>
<dbReference type="SMART" id="SM00481">
    <property type="entry name" value="POLIIIAc"/>
    <property type="match status" value="1"/>
</dbReference>
<dbReference type="Pfam" id="PF02811">
    <property type="entry name" value="PHP"/>
    <property type="match status" value="1"/>
</dbReference>
<sequence length="285" mass="30540">MNADLHCHSSHSDGVLAPAALAARAAANGVELWALTDHDNLCGLAEARAHADALGLPFLDGVEISVTWEGTTVHIVGLGIDPAHAPLERGLSAVRGGRDARALRMAEALEALGVREAYASAMRHAGNPSLVGRSHFARVLVEQGYAPDVSAVFRDYLVRGRPGYIEHEWTALERAVDWIRGAGGVAVVAHPGRYRMSGDQMERLFEQFRAAGGEAIEVVSGSHGEVAVRTFARLARQFGFHASRASDFHAPGESPVDLGAGELLPEGVQPVWLMPRLQHRLRQPA</sequence>
<dbReference type="InterPro" id="IPR003141">
    <property type="entry name" value="Pol/His_phosphatase_N"/>
</dbReference>
<dbReference type="InterPro" id="IPR052018">
    <property type="entry name" value="PHP_domain"/>
</dbReference>
<proteinExistence type="predicted"/>
<accession>F5R927</accession>
<dbReference type="Proteomes" id="UP000005019">
    <property type="component" value="Unassembled WGS sequence"/>
</dbReference>
<dbReference type="AlphaFoldDB" id="F5R927"/>
<dbReference type="GO" id="GO:0035312">
    <property type="term" value="F:5'-3' DNA exonuclease activity"/>
    <property type="evidence" value="ECO:0007669"/>
    <property type="project" value="TreeGrafter"/>
</dbReference>